<dbReference type="Gene3D" id="3.10.180.10">
    <property type="entry name" value="2,3-Dihydroxybiphenyl 1,2-Dioxygenase, domain 1"/>
    <property type="match status" value="1"/>
</dbReference>
<evidence type="ECO:0000313" key="3">
    <source>
        <dbReference type="Proteomes" id="UP000523863"/>
    </source>
</evidence>
<proteinExistence type="predicted"/>
<dbReference type="SUPFAM" id="SSF54593">
    <property type="entry name" value="Glyoxalase/Bleomycin resistance protein/Dihydroxybiphenyl dioxygenase"/>
    <property type="match status" value="1"/>
</dbReference>
<dbReference type="InterPro" id="IPR029068">
    <property type="entry name" value="Glyas_Bleomycin-R_OHBP_Dase"/>
</dbReference>
<accession>A0A7W9DBL8</accession>
<keyword evidence="3" id="KW-1185">Reference proteome</keyword>
<sequence length="126" mass="14115">MRIKMTSIHVTDPAKAYEFYTQKLGFDTLMTMPEYNLYIVKSSDPSDQTGLLLEPSDHPLAKAYMEGLHEQGFSMIVFGVPNVQEEYERLVSLGVVFKQEPQTGPDGSISAVLDDTVGNFVQLHQD</sequence>
<organism evidence="2 3">
    <name type="scientific">Neomicrococcus lactis</name>
    <dbReference type="NCBI Taxonomy" id="732241"/>
    <lineage>
        <taxon>Bacteria</taxon>
        <taxon>Bacillati</taxon>
        <taxon>Actinomycetota</taxon>
        <taxon>Actinomycetes</taxon>
        <taxon>Micrococcales</taxon>
        <taxon>Micrococcaceae</taxon>
        <taxon>Neomicrococcus</taxon>
    </lineage>
</organism>
<dbReference type="PANTHER" id="PTHR36437:SF2">
    <property type="entry name" value="GLYOXALASE_BLEOMYCIN RESISTANCE PROTEIN_DIOXYGENASE"/>
    <property type="match status" value="1"/>
</dbReference>
<dbReference type="PANTHER" id="PTHR36437">
    <property type="entry name" value="GLYOXALASE/BLEOMYCIN RESISTANCE PROTEIN/DIOXYGENASE"/>
    <property type="match status" value="1"/>
</dbReference>
<comment type="caution">
    <text evidence="2">The sequence shown here is derived from an EMBL/GenBank/DDBJ whole genome shotgun (WGS) entry which is preliminary data.</text>
</comment>
<dbReference type="EMBL" id="JACHBL010000001">
    <property type="protein sequence ID" value="MBB5598848.1"/>
    <property type="molecule type" value="Genomic_DNA"/>
</dbReference>
<feature type="domain" description="VOC" evidence="1">
    <location>
        <begin position="2"/>
        <end position="126"/>
    </location>
</feature>
<keyword evidence="2" id="KW-0456">Lyase</keyword>
<dbReference type="Proteomes" id="UP000523863">
    <property type="component" value="Unassembled WGS sequence"/>
</dbReference>
<dbReference type="GO" id="GO:0016829">
    <property type="term" value="F:lyase activity"/>
    <property type="evidence" value="ECO:0007669"/>
    <property type="project" value="UniProtKB-KW"/>
</dbReference>
<protein>
    <submittedName>
        <fullName evidence="2">Putative enzyme related to lactoylglutathione lyase</fullName>
    </submittedName>
</protein>
<dbReference type="InterPro" id="IPR004360">
    <property type="entry name" value="Glyas_Fos-R_dOase_dom"/>
</dbReference>
<reference evidence="2 3" key="1">
    <citation type="submission" date="2020-08" db="EMBL/GenBank/DDBJ databases">
        <title>Sequencing the genomes of 1000 actinobacteria strains.</title>
        <authorList>
            <person name="Klenk H.-P."/>
        </authorList>
    </citation>
    <scope>NUCLEOTIDE SEQUENCE [LARGE SCALE GENOMIC DNA]</scope>
    <source>
        <strain evidence="2 3">DSM 23694</strain>
    </source>
</reference>
<dbReference type="AlphaFoldDB" id="A0A7W9DBL8"/>
<dbReference type="InterPro" id="IPR037523">
    <property type="entry name" value="VOC_core"/>
</dbReference>
<evidence type="ECO:0000259" key="1">
    <source>
        <dbReference type="PROSITE" id="PS51819"/>
    </source>
</evidence>
<name>A0A7W9DBL8_9MICC</name>
<evidence type="ECO:0000313" key="2">
    <source>
        <dbReference type="EMBL" id="MBB5598848.1"/>
    </source>
</evidence>
<gene>
    <name evidence="2" type="ORF">BKA12_001928</name>
</gene>
<dbReference type="Pfam" id="PF00903">
    <property type="entry name" value="Glyoxalase"/>
    <property type="match status" value="1"/>
</dbReference>
<dbReference type="PROSITE" id="PS51819">
    <property type="entry name" value="VOC"/>
    <property type="match status" value="1"/>
</dbReference>
<dbReference type="RefSeq" id="WP_183643146.1">
    <property type="nucleotide sequence ID" value="NZ_JACHBL010000001.1"/>
</dbReference>